<dbReference type="Pfam" id="PF04264">
    <property type="entry name" value="YceI"/>
    <property type="match status" value="1"/>
</dbReference>
<accession>A0A4R1M0S1</accession>
<proteinExistence type="predicted"/>
<protein>
    <submittedName>
        <fullName evidence="3">YceI-like domain-containing protein</fullName>
    </submittedName>
</protein>
<evidence type="ECO:0000259" key="2">
    <source>
        <dbReference type="SMART" id="SM00867"/>
    </source>
</evidence>
<dbReference type="AlphaFoldDB" id="A0A4R1M0S1"/>
<feature type="chain" id="PRO_5020943995" evidence="1">
    <location>
        <begin position="19"/>
        <end position="214"/>
    </location>
</feature>
<evidence type="ECO:0000313" key="3">
    <source>
        <dbReference type="EMBL" id="TCK85508.1"/>
    </source>
</evidence>
<feature type="domain" description="Lipid/polyisoprenoid-binding YceI-like" evidence="2">
    <location>
        <begin position="45"/>
        <end position="211"/>
    </location>
</feature>
<evidence type="ECO:0000256" key="1">
    <source>
        <dbReference type="SAM" id="SignalP"/>
    </source>
</evidence>
<dbReference type="InterPro" id="IPR007372">
    <property type="entry name" value="Lipid/polyisoprenoid-bd_YceI"/>
</dbReference>
<dbReference type="SMART" id="SM00867">
    <property type="entry name" value="YceI"/>
    <property type="match status" value="1"/>
</dbReference>
<feature type="signal peptide" evidence="1">
    <location>
        <begin position="1"/>
        <end position="18"/>
    </location>
</feature>
<dbReference type="PANTHER" id="PTHR34406:SF1">
    <property type="entry name" value="PROTEIN YCEI"/>
    <property type="match status" value="1"/>
</dbReference>
<dbReference type="Gene3D" id="2.40.128.110">
    <property type="entry name" value="Lipid/polyisoprenoid-binding, YceI-like"/>
    <property type="match status" value="1"/>
</dbReference>
<dbReference type="PROSITE" id="PS51257">
    <property type="entry name" value="PROKAR_LIPOPROTEIN"/>
    <property type="match status" value="1"/>
</dbReference>
<dbReference type="Proteomes" id="UP000294616">
    <property type="component" value="Unassembled WGS sequence"/>
</dbReference>
<organism evidence="3 4">
    <name type="scientific">Albibacterium bauzanense</name>
    <dbReference type="NCBI Taxonomy" id="653929"/>
    <lineage>
        <taxon>Bacteria</taxon>
        <taxon>Pseudomonadati</taxon>
        <taxon>Bacteroidota</taxon>
        <taxon>Sphingobacteriia</taxon>
        <taxon>Sphingobacteriales</taxon>
        <taxon>Sphingobacteriaceae</taxon>
        <taxon>Albibacterium</taxon>
    </lineage>
</organism>
<gene>
    <name evidence="3" type="ORF">C8N28_0816</name>
</gene>
<comment type="caution">
    <text evidence="3">The sequence shown here is derived from an EMBL/GenBank/DDBJ whole genome shotgun (WGS) entry which is preliminary data.</text>
</comment>
<name>A0A4R1M0S1_9SPHI</name>
<keyword evidence="1" id="KW-0732">Signal</keyword>
<reference evidence="3 4" key="1">
    <citation type="submission" date="2019-03" db="EMBL/GenBank/DDBJ databases">
        <title>Genomic Encyclopedia of Archaeal and Bacterial Type Strains, Phase II (KMG-II): from individual species to whole genera.</title>
        <authorList>
            <person name="Goeker M."/>
        </authorList>
    </citation>
    <scope>NUCLEOTIDE SEQUENCE [LARGE SCALE GENOMIC DNA]</scope>
    <source>
        <strain evidence="3 4">DSM 22554</strain>
    </source>
</reference>
<keyword evidence="4" id="KW-1185">Reference proteome</keyword>
<dbReference type="SUPFAM" id="SSF101874">
    <property type="entry name" value="YceI-like"/>
    <property type="match status" value="1"/>
</dbReference>
<dbReference type="RefSeq" id="WP_246012742.1">
    <property type="nucleotide sequence ID" value="NZ_SMGO01000001.1"/>
</dbReference>
<dbReference type="PANTHER" id="PTHR34406">
    <property type="entry name" value="PROTEIN YCEI"/>
    <property type="match status" value="1"/>
</dbReference>
<sequence>MKMKTALALLGVTTILLASCVSNPEGERAATTDAIETNAVADGTTLAIDTSASQVVWHANKVSKEHFGEISLTSGNINVSSEGKITGGNFTIDMNSIDVQDSEGESRDKLTGHLKNEDFFDVPKYPTATFEITSVTEGATASDLVIAGNLNMHGVTKNITFNAKVTESTPASVVADADFNVAREDWGITYTGKADDLISKEFNLKIKIVAKNQA</sequence>
<dbReference type="EMBL" id="SMGO01000001">
    <property type="protein sequence ID" value="TCK85508.1"/>
    <property type="molecule type" value="Genomic_DNA"/>
</dbReference>
<dbReference type="InterPro" id="IPR036761">
    <property type="entry name" value="TTHA0802/YceI-like_sf"/>
</dbReference>
<evidence type="ECO:0000313" key="4">
    <source>
        <dbReference type="Proteomes" id="UP000294616"/>
    </source>
</evidence>